<dbReference type="PANTHER" id="PTHR43133:SF8">
    <property type="entry name" value="RNA POLYMERASE SIGMA FACTOR HI_1459-RELATED"/>
    <property type="match status" value="1"/>
</dbReference>
<dbReference type="InterPro" id="IPR036388">
    <property type="entry name" value="WH-like_DNA-bd_sf"/>
</dbReference>
<dbReference type="AlphaFoldDB" id="A0A5C5WWE2"/>
<organism evidence="8 9">
    <name type="scientific">Rubripirellula amarantea</name>
    <dbReference type="NCBI Taxonomy" id="2527999"/>
    <lineage>
        <taxon>Bacteria</taxon>
        <taxon>Pseudomonadati</taxon>
        <taxon>Planctomycetota</taxon>
        <taxon>Planctomycetia</taxon>
        <taxon>Pirellulales</taxon>
        <taxon>Pirellulaceae</taxon>
        <taxon>Rubripirellula</taxon>
    </lineage>
</organism>
<dbReference type="GO" id="GO:0006352">
    <property type="term" value="P:DNA-templated transcription initiation"/>
    <property type="evidence" value="ECO:0007669"/>
    <property type="project" value="InterPro"/>
</dbReference>
<dbReference type="InterPro" id="IPR013249">
    <property type="entry name" value="RNA_pol_sigma70_r4_t2"/>
</dbReference>
<evidence type="ECO:0000313" key="9">
    <source>
        <dbReference type="Proteomes" id="UP000316598"/>
    </source>
</evidence>
<feature type="domain" description="RNA polymerase sigma factor 70 region 4 type 2" evidence="7">
    <location>
        <begin position="120"/>
        <end position="171"/>
    </location>
</feature>
<reference evidence="8 9" key="1">
    <citation type="submission" date="2019-02" db="EMBL/GenBank/DDBJ databases">
        <title>Deep-cultivation of Planctomycetes and their phenomic and genomic characterization uncovers novel biology.</title>
        <authorList>
            <person name="Wiegand S."/>
            <person name="Jogler M."/>
            <person name="Boedeker C."/>
            <person name="Pinto D."/>
            <person name="Vollmers J."/>
            <person name="Rivas-Marin E."/>
            <person name="Kohn T."/>
            <person name="Peeters S.H."/>
            <person name="Heuer A."/>
            <person name="Rast P."/>
            <person name="Oberbeckmann S."/>
            <person name="Bunk B."/>
            <person name="Jeske O."/>
            <person name="Meyerdierks A."/>
            <person name="Storesund J.E."/>
            <person name="Kallscheuer N."/>
            <person name="Luecker S."/>
            <person name="Lage O.M."/>
            <person name="Pohl T."/>
            <person name="Merkel B.J."/>
            <person name="Hornburger P."/>
            <person name="Mueller R.-W."/>
            <person name="Bruemmer F."/>
            <person name="Labrenz M."/>
            <person name="Spormann A.M."/>
            <person name="Op Den Camp H."/>
            <person name="Overmann J."/>
            <person name="Amann R."/>
            <person name="Jetten M.S.M."/>
            <person name="Mascher T."/>
            <person name="Medema M.H."/>
            <person name="Devos D.P."/>
            <person name="Kaster A.-K."/>
            <person name="Ovreas L."/>
            <person name="Rohde M."/>
            <person name="Galperin M.Y."/>
            <person name="Jogler C."/>
        </authorList>
    </citation>
    <scope>NUCLEOTIDE SEQUENCE [LARGE SCALE GENOMIC DNA]</scope>
    <source>
        <strain evidence="8 9">Pla22</strain>
    </source>
</reference>
<dbReference type="SUPFAM" id="SSF88946">
    <property type="entry name" value="Sigma2 domain of RNA polymerase sigma factors"/>
    <property type="match status" value="1"/>
</dbReference>
<comment type="caution">
    <text evidence="8">The sequence shown here is derived from an EMBL/GenBank/DDBJ whole genome shotgun (WGS) entry which is preliminary data.</text>
</comment>
<dbReference type="RefSeq" id="WP_165440618.1">
    <property type="nucleotide sequence ID" value="NZ_SJPI01000001.1"/>
</dbReference>
<keyword evidence="5" id="KW-0804">Transcription</keyword>
<dbReference type="EMBL" id="SJPI01000001">
    <property type="protein sequence ID" value="TWT54898.1"/>
    <property type="molecule type" value="Genomic_DNA"/>
</dbReference>
<dbReference type="InterPro" id="IPR013325">
    <property type="entry name" value="RNA_pol_sigma_r2"/>
</dbReference>
<dbReference type="GO" id="GO:0016987">
    <property type="term" value="F:sigma factor activity"/>
    <property type="evidence" value="ECO:0007669"/>
    <property type="project" value="UniProtKB-KW"/>
</dbReference>
<evidence type="ECO:0000256" key="5">
    <source>
        <dbReference type="ARBA" id="ARBA00023163"/>
    </source>
</evidence>
<dbReference type="Proteomes" id="UP000316598">
    <property type="component" value="Unassembled WGS sequence"/>
</dbReference>
<name>A0A5C5WWE2_9BACT</name>
<dbReference type="PANTHER" id="PTHR43133">
    <property type="entry name" value="RNA POLYMERASE ECF-TYPE SIGMA FACTO"/>
    <property type="match status" value="1"/>
</dbReference>
<evidence type="ECO:0000259" key="7">
    <source>
        <dbReference type="Pfam" id="PF08281"/>
    </source>
</evidence>
<dbReference type="InterPro" id="IPR014284">
    <property type="entry name" value="RNA_pol_sigma-70_dom"/>
</dbReference>
<comment type="similarity">
    <text evidence="1">Belongs to the sigma-70 factor family. ECF subfamily.</text>
</comment>
<keyword evidence="3" id="KW-0731">Sigma factor</keyword>
<dbReference type="NCBIfam" id="TIGR02937">
    <property type="entry name" value="sigma70-ECF"/>
    <property type="match status" value="1"/>
</dbReference>
<dbReference type="Pfam" id="PF08281">
    <property type="entry name" value="Sigma70_r4_2"/>
    <property type="match status" value="1"/>
</dbReference>
<evidence type="ECO:0000256" key="2">
    <source>
        <dbReference type="ARBA" id="ARBA00023015"/>
    </source>
</evidence>
<dbReference type="Pfam" id="PF04542">
    <property type="entry name" value="Sigma70_r2"/>
    <property type="match status" value="1"/>
</dbReference>
<keyword evidence="2" id="KW-0805">Transcription regulation</keyword>
<proteinExistence type="inferred from homology"/>
<dbReference type="GO" id="GO:0003677">
    <property type="term" value="F:DNA binding"/>
    <property type="evidence" value="ECO:0007669"/>
    <property type="project" value="UniProtKB-KW"/>
</dbReference>
<gene>
    <name evidence="8" type="primary">sigL_1</name>
    <name evidence="8" type="ORF">Pla22_25520</name>
</gene>
<evidence type="ECO:0000256" key="3">
    <source>
        <dbReference type="ARBA" id="ARBA00023082"/>
    </source>
</evidence>
<evidence type="ECO:0000256" key="1">
    <source>
        <dbReference type="ARBA" id="ARBA00010641"/>
    </source>
</evidence>
<dbReference type="Gene3D" id="1.10.1740.10">
    <property type="match status" value="1"/>
</dbReference>
<dbReference type="SUPFAM" id="SSF88659">
    <property type="entry name" value="Sigma3 and sigma4 domains of RNA polymerase sigma factors"/>
    <property type="match status" value="1"/>
</dbReference>
<keyword evidence="4" id="KW-0238">DNA-binding</keyword>
<dbReference type="InterPro" id="IPR013324">
    <property type="entry name" value="RNA_pol_sigma_r3/r4-like"/>
</dbReference>
<dbReference type="InterPro" id="IPR039425">
    <property type="entry name" value="RNA_pol_sigma-70-like"/>
</dbReference>
<evidence type="ECO:0000313" key="8">
    <source>
        <dbReference type="EMBL" id="TWT54898.1"/>
    </source>
</evidence>
<sequence length="184" mass="20900">MLKTTPRVYQANAESEPRAALLALFESEESLLLRYAFSITGRRAVAEEIVQEVFLLLHKNWDEVESPKSWLTRSVRNKAFSFVRDHRREVLTSNDESQPTTTAASESPQQVLLRVEATVKLRELLGQLSESDQRLVTLKYFDDCKYSEISDQTGMSVGNVGYRLHHILKQLAGKLTSLGIDEKS</sequence>
<dbReference type="InterPro" id="IPR007627">
    <property type="entry name" value="RNA_pol_sigma70_r2"/>
</dbReference>
<evidence type="ECO:0000256" key="4">
    <source>
        <dbReference type="ARBA" id="ARBA00023125"/>
    </source>
</evidence>
<feature type="domain" description="RNA polymerase sigma-70 region 2" evidence="6">
    <location>
        <begin position="24"/>
        <end position="88"/>
    </location>
</feature>
<dbReference type="Gene3D" id="1.10.10.10">
    <property type="entry name" value="Winged helix-like DNA-binding domain superfamily/Winged helix DNA-binding domain"/>
    <property type="match status" value="1"/>
</dbReference>
<accession>A0A5C5WWE2</accession>
<protein>
    <submittedName>
        <fullName evidence="8">ECF RNA polymerase sigma factor SigL</fullName>
    </submittedName>
</protein>
<evidence type="ECO:0000259" key="6">
    <source>
        <dbReference type="Pfam" id="PF04542"/>
    </source>
</evidence>
<keyword evidence="9" id="KW-1185">Reference proteome</keyword>